<dbReference type="PANTHER" id="PTHR37909:SF1">
    <property type="entry name" value="S-ADENOSYL-L-METHIONINE-DEPENDENT METHYLTRANSFERASES SUPERFAMILY PROTEIN"/>
    <property type="match status" value="1"/>
</dbReference>
<reference evidence="1 2" key="1">
    <citation type="journal article" date="2019" name="J Genomics">
        <title>The Draft Genome of a Hydrogen-producing Cyanobacterium, Arthrospira platensis NIES-46.</title>
        <authorList>
            <person name="Suzuki S."/>
            <person name="Yamaguchi H."/>
            <person name="Kawachi M."/>
        </authorList>
    </citation>
    <scope>NUCLEOTIDE SEQUENCE [LARGE SCALE GENOMIC DNA]</scope>
    <source>
        <strain evidence="1 2">NIES-46</strain>
    </source>
</reference>
<dbReference type="InterPro" id="IPR029063">
    <property type="entry name" value="SAM-dependent_MTases_sf"/>
</dbReference>
<evidence type="ECO:0000313" key="2">
    <source>
        <dbReference type="Proteomes" id="UP000326169"/>
    </source>
</evidence>
<dbReference type="Proteomes" id="UP000326169">
    <property type="component" value="Unassembled WGS sequence"/>
</dbReference>
<evidence type="ECO:0000313" key="1">
    <source>
        <dbReference type="EMBL" id="GCE96579.1"/>
    </source>
</evidence>
<name>A0A5M3TG36_LIMPL</name>
<dbReference type="PANTHER" id="PTHR37909">
    <property type="entry name" value="S-ADENOSYL-L-METHIONINE-DEPENDENT METHYLTRANSFERASES SUPERFAMILY PROTEIN"/>
    <property type="match status" value="1"/>
</dbReference>
<comment type="caution">
    <text evidence="1">The sequence shown here is derived from an EMBL/GenBank/DDBJ whole genome shotgun (WGS) entry which is preliminary data.</text>
</comment>
<dbReference type="Gene3D" id="3.40.50.150">
    <property type="entry name" value="Vaccinia Virus protein VP39"/>
    <property type="match status" value="1"/>
</dbReference>
<keyword evidence="2" id="KW-1185">Reference proteome</keyword>
<dbReference type="GeneID" id="301685366"/>
<protein>
    <recommendedName>
        <fullName evidence="3">Class I SAM-dependent methyltransferase</fullName>
    </recommendedName>
</protein>
<gene>
    <name evidence="1" type="ORF">NIES46_46510</name>
</gene>
<organism evidence="1 2">
    <name type="scientific">Limnospira platensis NIES-46</name>
    <dbReference type="NCBI Taxonomy" id="1236695"/>
    <lineage>
        <taxon>Bacteria</taxon>
        <taxon>Bacillati</taxon>
        <taxon>Cyanobacteriota</taxon>
        <taxon>Cyanophyceae</taxon>
        <taxon>Oscillatoriophycideae</taxon>
        <taxon>Oscillatoriales</taxon>
        <taxon>Sirenicapillariaceae</taxon>
        <taxon>Limnospira</taxon>
    </lineage>
</organism>
<dbReference type="EMBL" id="BIMW01000200">
    <property type="protein sequence ID" value="GCE96579.1"/>
    <property type="molecule type" value="Genomic_DNA"/>
</dbReference>
<accession>A0A5M3TG36</accession>
<sequence length="207" mass="24294">MDNRCLTGMEVSFPDTEIERLKRRTWILSYAPQQAVGAELGVFRGHFSEQILSITEPSKLYLVDPWRLLGEKFNWREPNSEYLGHGKLTTEYALEDTKRRIQPYRDKSQVIFVEDYCERFLNSVNEELDFVYLDTTHVYLSTLNELQLIDQVLSSRGLILGDDWWPNPQSVHHGVFRAVNDFVKSHDYQIVACGIGNQWCIRRNPMY</sequence>
<dbReference type="RefSeq" id="WP_081471135.1">
    <property type="nucleotide sequence ID" value="NZ_BIMW01000200.1"/>
</dbReference>
<proteinExistence type="predicted"/>
<dbReference type="Pfam" id="PF13578">
    <property type="entry name" value="Methyltransf_24"/>
    <property type="match status" value="1"/>
</dbReference>
<dbReference type="SUPFAM" id="SSF53335">
    <property type="entry name" value="S-adenosyl-L-methionine-dependent methyltransferases"/>
    <property type="match status" value="1"/>
</dbReference>
<evidence type="ECO:0008006" key="3">
    <source>
        <dbReference type="Google" id="ProtNLM"/>
    </source>
</evidence>